<organism evidence="2 3">
    <name type="scientific">Sporobacter termitidis DSM 10068</name>
    <dbReference type="NCBI Taxonomy" id="1123282"/>
    <lineage>
        <taxon>Bacteria</taxon>
        <taxon>Bacillati</taxon>
        <taxon>Bacillota</taxon>
        <taxon>Clostridia</taxon>
        <taxon>Eubacteriales</taxon>
        <taxon>Oscillospiraceae</taxon>
        <taxon>Sporobacter</taxon>
    </lineage>
</organism>
<dbReference type="STRING" id="1123282.SAMN02745823_02139"/>
<name>A0A1M5Y2T6_9FIRM</name>
<dbReference type="RefSeq" id="WP_073078688.1">
    <property type="nucleotide sequence ID" value="NZ_FQXV01000007.1"/>
</dbReference>
<evidence type="ECO:0000313" key="2">
    <source>
        <dbReference type="EMBL" id="SHI05813.1"/>
    </source>
</evidence>
<dbReference type="EMBL" id="FQXV01000007">
    <property type="protein sequence ID" value="SHI05813.1"/>
    <property type="molecule type" value="Genomic_DNA"/>
</dbReference>
<keyword evidence="1" id="KW-0175">Coiled coil</keyword>
<accession>A0A1M5Y2T6</accession>
<evidence type="ECO:0008006" key="4">
    <source>
        <dbReference type="Google" id="ProtNLM"/>
    </source>
</evidence>
<proteinExistence type="predicted"/>
<reference evidence="2 3" key="1">
    <citation type="submission" date="2016-11" db="EMBL/GenBank/DDBJ databases">
        <authorList>
            <person name="Jaros S."/>
            <person name="Januszkiewicz K."/>
            <person name="Wedrychowicz H."/>
        </authorList>
    </citation>
    <scope>NUCLEOTIDE SEQUENCE [LARGE SCALE GENOMIC DNA]</scope>
    <source>
        <strain evidence="2 3">DSM 10068</strain>
    </source>
</reference>
<gene>
    <name evidence="2" type="ORF">SAMN02745823_02139</name>
</gene>
<dbReference type="Gene3D" id="1.10.287.1490">
    <property type="match status" value="1"/>
</dbReference>
<protein>
    <recommendedName>
        <fullName evidence="4">DivIVA protein</fullName>
    </recommendedName>
</protein>
<evidence type="ECO:0000313" key="3">
    <source>
        <dbReference type="Proteomes" id="UP000183995"/>
    </source>
</evidence>
<feature type="coiled-coil region" evidence="1">
    <location>
        <begin position="25"/>
        <end position="73"/>
    </location>
</feature>
<evidence type="ECO:0000256" key="1">
    <source>
        <dbReference type="SAM" id="Coils"/>
    </source>
</evidence>
<dbReference type="AlphaFoldDB" id="A0A1M5Y2T6"/>
<keyword evidence="3" id="KW-1185">Reference proteome</keyword>
<sequence length="152" mass="17016">MGGDVRHFRRRFFGGFDTGDVMAYIEELAAQRNKYKTAGDKLEAELKDLTAEIKRLQGELDNADRRIMDIKVHALEDASDSVSELKETYTGIKTEMESTTSTICSELNKLNNTLTTLTTVLDRTGSRFAELQSAVEQEKADALAAMSERFPN</sequence>
<dbReference type="Proteomes" id="UP000183995">
    <property type="component" value="Unassembled WGS sequence"/>
</dbReference>